<reference evidence="2 3" key="1">
    <citation type="submission" date="2018-02" db="EMBL/GenBank/DDBJ databases">
        <title>Draft genome sequence of Streptococcus oricebi CCUG 70868T type strain.</title>
        <authorList>
            <person name="Mendez V."/>
            <person name="Salva-Serra F."/>
            <person name="Jaen-Luchoro D."/>
            <person name="Gonzales-Siles L."/>
            <person name="Karlsson R."/>
            <person name="Engstrom-Jakobsson H."/>
            <person name="Busquets A."/>
            <person name="Gomila M."/>
            <person name="Pineiro-Iglesias B."/>
            <person name="Bennasar-Figueras A."/>
            <person name="Seeger M."/>
            <person name="Moore E."/>
        </authorList>
    </citation>
    <scope>NUCLEOTIDE SEQUENCE [LARGE SCALE GENOMIC DNA]</scope>
    <source>
        <strain evidence="2 3">CCUG 70868</strain>
    </source>
</reference>
<evidence type="ECO:0000313" key="3">
    <source>
        <dbReference type="Proteomes" id="UP001519296"/>
    </source>
</evidence>
<organism evidence="2 3">
    <name type="scientific">Streptococcus oricebi</name>
    <dbReference type="NCBI Taxonomy" id="1547447"/>
    <lineage>
        <taxon>Bacteria</taxon>
        <taxon>Bacillati</taxon>
        <taxon>Bacillota</taxon>
        <taxon>Bacilli</taxon>
        <taxon>Lactobacillales</taxon>
        <taxon>Streptococcaceae</taxon>
        <taxon>Streptococcus</taxon>
    </lineage>
</organism>
<dbReference type="Pfam" id="PF04397">
    <property type="entry name" value="LytTR"/>
    <property type="match status" value="1"/>
</dbReference>
<proteinExistence type="predicted"/>
<keyword evidence="3" id="KW-1185">Reference proteome</keyword>
<protein>
    <submittedName>
        <fullName evidence="2">Transcriptional regulator</fullName>
    </submittedName>
</protein>
<dbReference type="RefSeq" id="WP_209626718.1">
    <property type="nucleotide sequence ID" value="NZ_PRDG01000001.1"/>
</dbReference>
<dbReference type="PROSITE" id="PS50930">
    <property type="entry name" value="HTH_LYTTR"/>
    <property type="match status" value="1"/>
</dbReference>
<dbReference type="Gene3D" id="2.40.50.1020">
    <property type="entry name" value="LytTr DNA-binding domain"/>
    <property type="match status" value="1"/>
</dbReference>
<comment type="caution">
    <text evidence="2">The sequence shown here is derived from an EMBL/GenBank/DDBJ whole genome shotgun (WGS) entry which is preliminary data.</text>
</comment>
<name>A0ABS5B3V3_9STRE</name>
<evidence type="ECO:0000313" key="2">
    <source>
        <dbReference type="EMBL" id="MBP2622654.1"/>
    </source>
</evidence>
<dbReference type="PANTHER" id="PTHR37299">
    <property type="entry name" value="TRANSCRIPTIONAL REGULATOR-RELATED"/>
    <property type="match status" value="1"/>
</dbReference>
<accession>A0ABS5B3V3</accession>
<dbReference type="InterPro" id="IPR046947">
    <property type="entry name" value="LytR-like"/>
</dbReference>
<feature type="domain" description="HTH LytTR-type" evidence="1">
    <location>
        <begin position="47"/>
        <end position="151"/>
    </location>
</feature>
<gene>
    <name evidence="2" type="ORF">C4K46_01730</name>
</gene>
<dbReference type="InterPro" id="IPR007492">
    <property type="entry name" value="LytTR_DNA-bd_dom"/>
</dbReference>
<sequence>MQTKFEVDPQYSSADPLVLVKAEQLTDEAQEVFAYLQGFQRSQAKLIPIKTDDKILMIRLDNIILADITKTNLLVYTSEGTYQTTESLTHFSRRLNSPNFIQISKHALINIDHLESLSDSFSGNMKAKLSKQIKADVSRKYLKGLMDYLGI</sequence>
<dbReference type="PANTHER" id="PTHR37299:SF1">
    <property type="entry name" value="STAGE 0 SPORULATION PROTEIN A HOMOLOG"/>
    <property type="match status" value="1"/>
</dbReference>
<evidence type="ECO:0000259" key="1">
    <source>
        <dbReference type="PROSITE" id="PS50930"/>
    </source>
</evidence>
<dbReference type="SMART" id="SM00850">
    <property type="entry name" value="LytTR"/>
    <property type="match status" value="1"/>
</dbReference>
<dbReference type="EMBL" id="PRDG01000001">
    <property type="protein sequence ID" value="MBP2622654.1"/>
    <property type="molecule type" value="Genomic_DNA"/>
</dbReference>
<dbReference type="Proteomes" id="UP001519296">
    <property type="component" value="Unassembled WGS sequence"/>
</dbReference>